<evidence type="ECO:0000256" key="5">
    <source>
        <dbReference type="SAM" id="MobiDB-lite"/>
    </source>
</evidence>
<accession>A0A9P0K7S7</accession>
<dbReference type="PANTHER" id="PTHR10009:SF18">
    <property type="entry name" value="PROTEIN YELLOW-LIKE PROTEIN"/>
    <property type="match status" value="1"/>
</dbReference>
<dbReference type="OrthoDB" id="9977471at2759"/>
<keyword evidence="4" id="KW-0732">Signal</keyword>
<organism evidence="6 7">
    <name type="scientific">Acanthoscelides obtectus</name>
    <name type="common">Bean weevil</name>
    <name type="synonym">Bruchus obtectus</name>
    <dbReference type="NCBI Taxonomy" id="200917"/>
    <lineage>
        <taxon>Eukaryota</taxon>
        <taxon>Metazoa</taxon>
        <taxon>Ecdysozoa</taxon>
        <taxon>Arthropoda</taxon>
        <taxon>Hexapoda</taxon>
        <taxon>Insecta</taxon>
        <taxon>Pterygota</taxon>
        <taxon>Neoptera</taxon>
        <taxon>Endopterygota</taxon>
        <taxon>Coleoptera</taxon>
        <taxon>Polyphaga</taxon>
        <taxon>Cucujiformia</taxon>
        <taxon>Chrysomeloidea</taxon>
        <taxon>Chrysomelidae</taxon>
        <taxon>Bruchinae</taxon>
        <taxon>Bruchini</taxon>
        <taxon>Acanthoscelides</taxon>
    </lineage>
</organism>
<evidence type="ECO:0000313" key="7">
    <source>
        <dbReference type="Proteomes" id="UP001152888"/>
    </source>
</evidence>
<evidence type="ECO:0000313" key="6">
    <source>
        <dbReference type="EMBL" id="CAH1967111.1"/>
    </source>
</evidence>
<dbReference type="Pfam" id="PF03022">
    <property type="entry name" value="MRJP"/>
    <property type="match status" value="1"/>
</dbReference>
<evidence type="ECO:0000256" key="2">
    <source>
        <dbReference type="ARBA" id="ARBA00009127"/>
    </source>
</evidence>
<feature type="compositionally biased region" description="Basic and acidic residues" evidence="5">
    <location>
        <begin position="340"/>
        <end position="380"/>
    </location>
</feature>
<protein>
    <submittedName>
        <fullName evidence="6">Uncharacterized protein</fullName>
    </submittedName>
</protein>
<feature type="compositionally biased region" description="Low complexity" evidence="5">
    <location>
        <begin position="383"/>
        <end position="392"/>
    </location>
</feature>
<gene>
    <name evidence="6" type="ORF">ACAOBT_LOCUS7226</name>
</gene>
<feature type="region of interest" description="Disordered" evidence="5">
    <location>
        <begin position="305"/>
        <end position="400"/>
    </location>
</feature>
<comment type="caution">
    <text evidence="6">The sequence shown here is derived from an EMBL/GenBank/DDBJ whole genome shotgun (WGS) entry which is preliminary data.</text>
</comment>
<dbReference type="SUPFAM" id="SSF63829">
    <property type="entry name" value="Calcium-dependent phosphotriesterase"/>
    <property type="match status" value="1"/>
</dbReference>
<evidence type="ECO:0000256" key="1">
    <source>
        <dbReference type="ARBA" id="ARBA00004613"/>
    </source>
</evidence>
<keyword evidence="3" id="KW-0964">Secreted</keyword>
<dbReference type="InterPro" id="IPR011042">
    <property type="entry name" value="6-blade_b-propeller_TolB-like"/>
</dbReference>
<evidence type="ECO:0000256" key="3">
    <source>
        <dbReference type="ARBA" id="ARBA00022525"/>
    </source>
</evidence>
<dbReference type="GO" id="GO:0005576">
    <property type="term" value="C:extracellular region"/>
    <property type="evidence" value="ECO:0007669"/>
    <property type="project" value="UniProtKB-SubCell"/>
</dbReference>
<name>A0A9P0K7S7_ACAOB</name>
<comment type="similarity">
    <text evidence="2">Belongs to the major royal jelly protein family.</text>
</comment>
<sequence length="418" mass="46741">MWIIDGGRTETLTSEPVVRCPPKLVIYDINQKSTTTFYTFPDDVASYNSSFLYDIVVDDTDGGFAYISDNSAKDPGLIVFSLKQHHSWKIRHSATMHADKTASAFRVNSVTVSAPINVAGIALGPRVRQQKEGVVVSEERELYYCPMSSLHVYSIGTTVLRNEMNGFKGGEYQGEVKDHGIKSSQTAGMTMDNQGTLYYTLLATNSIAKWDTRQPFLSGQKIIAKDEKYLEWPNSFAFDQSGNITVLVNRLNEFIYGKLNLEQVNFRLITARVDRKSYLYDEVYDYSPEMNLTTTTLAANTEKLPEPQVLPGSDQDPNLAPHFEPTKDHQTTTAMPTTMDHSDNDHQMQSDQGEMNHDQTHEDHKDHGHTDHDQMDREHAGASQSQSTTSTTEKPSSGSARQMSLFLSVIFAASLLAV</sequence>
<comment type="subcellular location">
    <subcellularLocation>
        <location evidence="1">Secreted</location>
    </subcellularLocation>
</comment>
<reference evidence="6" key="1">
    <citation type="submission" date="2022-03" db="EMBL/GenBank/DDBJ databases">
        <authorList>
            <person name="Sayadi A."/>
        </authorList>
    </citation>
    <scope>NUCLEOTIDE SEQUENCE</scope>
</reference>
<dbReference type="AlphaFoldDB" id="A0A9P0K7S7"/>
<dbReference type="Gene3D" id="2.120.10.30">
    <property type="entry name" value="TolB, C-terminal domain"/>
    <property type="match status" value="1"/>
</dbReference>
<evidence type="ECO:0000256" key="4">
    <source>
        <dbReference type="ARBA" id="ARBA00022729"/>
    </source>
</evidence>
<dbReference type="Proteomes" id="UP001152888">
    <property type="component" value="Unassembled WGS sequence"/>
</dbReference>
<keyword evidence="7" id="KW-1185">Reference proteome</keyword>
<dbReference type="PANTHER" id="PTHR10009">
    <property type="entry name" value="PROTEIN YELLOW-RELATED"/>
    <property type="match status" value="1"/>
</dbReference>
<dbReference type="InterPro" id="IPR017996">
    <property type="entry name" value="MRJP/yellow-related"/>
</dbReference>
<proteinExistence type="inferred from homology"/>
<dbReference type="EMBL" id="CAKOFQ010006741">
    <property type="protein sequence ID" value="CAH1967111.1"/>
    <property type="molecule type" value="Genomic_DNA"/>
</dbReference>